<comment type="caution">
    <text evidence="1">The sequence shown here is derived from an EMBL/GenBank/DDBJ whole genome shotgun (WGS) entry which is preliminary data.</text>
</comment>
<dbReference type="RefSeq" id="WP_124821786.1">
    <property type="nucleotide sequence ID" value="NZ_QDGB01000319.1"/>
</dbReference>
<organism evidence="1 2">
    <name type="scientific">Micromonospora ureilytica</name>
    <dbReference type="NCBI Taxonomy" id="709868"/>
    <lineage>
        <taxon>Bacteria</taxon>
        <taxon>Bacillati</taxon>
        <taxon>Actinomycetota</taxon>
        <taxon>Actinomycetes</taxon>
        <taxon>Micromonosporales</taxon>
        <taxon>Micromonosporaceae</taxon>
        <taxon>Micromonospora</taxon>
    </lineage>
</organism>
<gene>
    <name evidence="1" type="ORF">DDE19_25310</name>
</gene>
<dbReference type="Proteomes" id="UP000278981">
    <property type="component" value="Unassembled WGS sequence"/>
</dbReference>
<proteinExistence type="predicted"/>
<sequence length="150" mass="16469">MTWNEQVEAEARQVKAALPGYLAVRQMAAAALASAADDLGLELRECDRRDLAEAVVDAIHKAAELQGIKFACDVADMEVDANERFLLAPAREKAKTDRDTRAVLAHLEQHAEGTQKVRNELVERLARVGRQWLAEQPAAVDVRTEARAAA</sequence>
<accession>A0A3N9Y1G7</accession>
<reference evidence="1 2" key="1">
    <citation type="submission" date="2018-04" db="EMBL/GenBank/DDBJ databases">
        <title>Micromonosporas from Atacama Desert.</title>
        <authorList>
            <person name="Carro L."/>
            <person name="Klenk H.-P."/>
            <person name="Goodfellow M."/>
        </authorList>
    </citation>
    <scope>NUCLEOTIDE SEQUENCE [LARGE SCALE GENOMIC DNA]</scope>
    <source>
        <strain evidence="1 2">LB19</strain>
    </source>
</reference>
<name>A0A3N9Y1G7_9ACTN</name>
<dbReference type="AlphaFoldDB" id="A0A3N9Y1G7"/>
<protein>
    <submittedName>
        <fullName evidence="1">Uncharacterized protein</fullName>
    </submittedName>
</protein>
<dbReference type="EMBL" id="QDGB01000319">
    <property type="protein sequence ID" value="RQX13733.1"/>
    <property type="molecule type" value="Genomic_DNA"/>
</dbReference>
<dbReference type="OrthoDB" id="3377921at2"/>
<evidence type="ECO:0000313" key="2">
    <source>
        <dbReference type="Proteomes" id="UP000278981"/>
    </source>
</evidence>
<evidence type="ECO:0000313" key="1">
    <source>
        <dbReference type="EMBL" id="RQX13733.1"/>
    </source>
</evidence>